<feature type="compositionally biased region" description="Gly residues" evidence="2">
    <location>
        <begin position="42"/>
        <end position="56"/>
    </location>
</feature>
<name>A0ABP5B745_9ACTN</name>
<keyword evidence="1" id="KW-0136">Cellulose degradation</keyword>
<evidence type="ECO:0000313" key="3">
    <source>
        <dbReference type="EMBL" id="GAA1930269.1"/>
    </source>
</evidence>
<dbReference type="PRINTS" id="PR00733">
    <property type="entry name" value="GLHYDRLASE6"/>
</dbReference>
<dbReference type="SUPFAM" id="SSF51989">
    <property type="entry name" value="Glycosyl hydrolases family 6, cellulases"/>
    <property type="match status" value="1"/>
</dbReference>
<protein>
    <recommendedName>
        <fullName evidence="1">Glucanase</fullName>
        <ecNumber evidence="1">3.2.1.-</ecNumber>
    </recommendedName>
</protein>
<keyword evidence="1" id="KW-0624">Polysaccharide degradation</keyword>
<dbReference type="EC" id="3.2.1.-" evidence="1"/>
<organism evidence="3 4">
    <name type="scientific">Streptomyces sodiiphilus</name>
    <dbReference type="NCBI Taxonomy" id="226217"/>
    <lineage>
        <taxon>Bacteria</taxon>
        <taxon>Bacillati</taxon>
        <taxon>Actinomycetota</taxon>
        <taxon>Actinomycetes</taxon>
        <taxon>Kitasatosporales</taxon>
        <taxon>Streptomycetaceae</taxon>
        <taxon>Streptomyces</taxon>
    </lineage>
</organism>
<dbReference type="Gene3D" id="3.20.20.40">
    <property type="entry name" value="1, 4-beta cellobiohydrolase"/>
    <property type="match status" value="1"/>
</dbReference>
<gene>
    <name evidence="3" type="ORF">GCM10009716_42200</name>
</gene>
<dbReference type="EMBL" id="BAAAMJ010000057">
    <property type="protein sequence ID" value="GAA1930269.1"/>
    <property type="molecule type" value="Genomic_DNA"/>
</dbReference>
<dbReference type="InterPro" id="IPR036434">
    <property type="entry name" value="Beta_cellobiohydrolase_sf"/>
</dbReference>
<feature type="region of interest" description="Disordered" evidence="2">
    <location>
        <begin position="35"/>
        <end position="58"/>
    </location>
</feature>
<dbReference type="InterPro" id="IPR016288">
    <property type="entry name" value="Beta_cellobiohydrolase"/>
</dbReference>
<evidence type="ECO:0000256" key="1">
    <source>
        <dbReference type="RuleBase" id="RU361186"/>
    </source>
</evidence>
<comment type="caution">
    <text evidence="3">The sequence shown here is derived from an EMBL/GenBank/DDBJ whole genome shotgun (WGS) entry which is preliminary data.</text>
</comment>
<feature type="chain" id="PRO_5044974553" description="Glucanase" evidence="1">
    <location>
        <begin position="38"/>
        <end position="410"/>
    </location>
</feature>
<keyword evidence="1" id="KW-0378">Hydrolase</keyword>
<dbReference type="PANTHER" id="PTHR34876:SF4">
    <property type="entry name" value="1,4-BETA-D-GLUCAN CELLOBIOHYDROLASE C-RELATED"/>
    <property type="match status" value="1"/>
</dbReference>
<evidence type="ECO:0000256" key="2">
    <source>
        <dbReference type="SAM" id="MobiDB-lite"/>
    </source>
</evidence>
<reference evidence="4" key="1">
    <citation type="journal article" date="2019" name="Int. J. Syst. Evol. Microbiol.">
        <title>The Global Catalogue of Microorganisms (GCM) 10K type strain sequencing project: providing services to taxonomists for standard genome sequencing and annotation.</title>
        <authorList>
            <consortium name="The Broad Institute Genomics Platform"/>
            <consortium name="The Broad Institute Genome Sequencing Center for Infectious Disease"/>
            <person name="Wu L."/>
            <person name="Ma J."/>
        </authorList>
    </citation>
    <scope>NUCLEOTIDE SEQUENCE [LARGE SCALE GENOMIC DNA]</scope>
    <source>
        <strain evidence="4">JCM 13581</strain>
    </source>
</reference>
<dbReference type="Proteomes" id="UP001501303">
    <property type="component" value="Unassembled WGS sequence"/>
</dbReference>
<keyword evidence="1" id="KW-0326">Glycosidase</keyword>
<comment type="similarity">
    <text evidence="1">Belongs to the glycosyl hydrolase family 6.</text>
</comment>
<dbReference type="Pfam" id="PF01341">
    <property type="entry name" value="Glyco_hydro_6"/>
    <property type="match status" value="1"/>
</dbReference>
<feature type="signal peptide" evidence="1">
    <location>
        <begin position="1"/>
        <end position="37"/>
    </location>
</feature>
<dbReference type="PIRSF" id="PIRSF001100">
    <property type="entry name" value="Beta_cellobiohydrolase"/>
    <property type="match status" value="1"/>
</dbReference>
<proteinExistence type="inferred from homology"/>
<keyword evidence="1" id="KW-0732">Signal</keyword>
<feature type="region of interest" description="Disordered" evidence="2">
    <location>
        <begin position="311"/>
        <end position="351"/>
    </location>
</feature>
<dbReference type="PANTHER" id="PTHR34876">
    <property type="match status" value="1"/>
</dbReference>
<accession>A0ABP5B745</accession>
<evidence type="ECO:0000313" key="4">
    <source>
        <dbReference type="Proteomes" id="UP001501303"/>
    </source>
</evidence>
<keyword evidence="4" id="KW-1185">Reference proteome</keyword>
<sequence>MSRQESYVKNGPRKRTLVLAGALALALTTGLAGSAGAAGAESGKGNGKGNGKGGGDTRLYVPPPNPGALDQIAGLLRAGEWRDAAGLTRMITTPQSVWLTGQEGSDVRKDARAVMKGAKLQRALPVLTLYNVPGRDCSQYSSGGAANTAEYKAWIDEVARGIGKGEAVVILEPDGLALMPSDCGQDDDEGTLTAARFVEHNYAVDTLATLPGTTVYLDAGHSDWHSVNSIAPRLIEAGVENTAGFYLNPSNYQTDEDLARYGTLISGCLSYAAGGGDPADCPNQWWEPEDAQEWLDENVTADPADQPHFVTDTSRNGQGPWTAPEDAYPDPQEWCNPPDRGLGQRPTTDTGHPLIDAHLWIKIPGESDGECLRGTEGPEDPERGMELPAAGAWFPEQALELVRYAQPPLR</sequence>
<keyword evidence="1" id="KW-0119">Carbohydrate metabolism</keyword>